<accession>A0A915I323</accession>
<evidence type="ECO:0000313" key="2">
    <source>
        <dbReference type="WBParaSite" id="nRc.2.0.1.t08528-RA"/>
    </source>
</evidence>
<name>A0A915I323_ROMCU</name>
<sequence>MQSTLSFKLLHYRQNYSAFWPNCARKLMMHQLRRIENLLWLAVFGSLNILLEHHCKVSVMKSKPSF</sequence>
<proteinExistence type="predicted"/>
<evidence type="ECO:0000313" key="1">
    <source>
        <dbReference type="Proteomes" id="UP000887565"/>
    </source>
</evidence>
<keyword evidence="1" id="KW-1185">Reference proteome</keyword>
<organism evidence="1 2">
    <name type="scientific">Romanomermis culicivorax</name>
    <name type="common">Nematode worm</name>
    <dbReference type="NCBI Taxonomy" id="13658"/>
    <lineage>
        <taxon>Eukaryota</taxon>
        <taxon>Metazoa</taxon>
        <taxon>Ecdysozoa</taxon>
        <taxon>Nematoda</taxon>
        <taxon>Enoplea</taxon>
        <taxon>Dorylaimia</taxon>
        <taxon>Mermithida</taxon>
        <taxon>Mermithoidea</taxon>
        <taxon>Mermithidae</taxon>
        <taxon>Romanomermis</taxon>
    </lineage>
</organism>
<dbReference type="Proteomes" id="UP000887565">
    <property type="component" value="Unplaced"/>
</dbReference>
<protein>
    <submittedName>
        <fullName evidence="2">Uncharacterized protein</fullName>
    </submittedName>
</protein>
<reference evidence="2" key="1">
    <citation type="submission" date="2022-11" db="UniProtKB">
        <authorList>
            <consortium name="WormBaseParasite"/>
        </authorList>
    </citation>
    <scope>IDENTIFICATION</scope>
</reference>
<dbReference type="WBParaSite" id="nRc.2.0.1.t08528-RA">
    <property type="protein sequence ID" value="nRc.2.0.1.t08528-RA"/>
    <property type="gene ID" value="nRc.2.0.1.g08528"/>
</dbReference>
<dbReference type="AlphaFoldDB" id="A0A915I323"/>